<dbReference type="GO" id="GO:0000271">
    <property type="term" value="P:polysaccharide biosynthetic process"/>
    <property type="evidence" value="ECO:0007669"/>
    <property type="project" value="TreeGrafter"/>
</dbReference>
<dbReference type="PANTHER" id="PTHR30244">
    <property type="entry name" value="TRANSAMINASE"/>
    <property type="match status" value="1"/>
</dbReference>
<accession>D5BTT8</accession>
<dbReference type="AlphaFoldDB" id="D5BTT8"/>
<dbReference type="HOGENOM" id="CLU_033332_7_2_5"/>
<dbReference type="Pfam" id="PF01041">
    <property type="entry name" value="DegT_DnrJ_EryC1"/>
    <property type="match status" value="1"/>
</dbReference>
<dbReference type="KEGG" id="apb:SAR116_1442"/>
<dbReference type="EC" id="2.6.1.50" evidence="3"/>
<dbReference type="eggNOG" id="COG0399">
    <property type="taxonomic scope" value="Bacteria"/>
</dbReference>
<dbReference type="Proteomes" id="UP000007460">
    <property type="component" value="Chromosome"/>
</dbReference>
<dbReference type="Gene3D" id="3.40.640.10">
    <property type="entry name" value="Type I PLP-dependent aspartate aminotransferase-like (Major domain)"/>
    <property type="match status" value="1"/>
</dbReference>
<dbReference type="RefSeq" id="WP_013046312.1">
    <property type="nucleotide sequence ID" value="NC_014010.1"/>
</dbReference>
<dbReference type="SUPFAM" id="SSF53383">
    <property type="entry name" value="PLP-dependent transferases"/>
    <property type="match status" value="1"/>
</dbReference>
<reference evidence="3 4" key="1">
    <citation type="journal article" date="2010" name="J. Bacteriol.">
        <title>Complete genome sequence of "Candidatus Puniceispirillum marinum" IMCC1322, a representative of the SAR116 clade in the Alphaproteobacteria.</title>
        <authorList>
            <person name="Oh H.M."/>
            <person name="Kwon K.K."/>
            <person name="Kang I."/>
            <person name="Kang S.G."/>
            <person name="Lee J.H."/>
            <person name="Kim S.J."/>
            <person name="Cho J.C."/>
        </authorList>
    </citation>
    <scope>NUCLEOTIDE SEQUENCE [LARGE SCALE GENOMIC DNA]</scope>
    <source>
        <strain evidence="3 4">IMCC1322</strain>
    </source>
</reference>
<dbReference type="STRING" id="488538.SAR116_1442"/>
<dbReference type="GO" id="GO:0030170">
    <property type="term" value="F:pyridoxal phosphate binding"/>
    <property type="evidence" value="ECO:0007669"/>
    <property type="project" value="TreeGrafter"/>
</dbReference>
<keyword evidence="3" id="KW-0808">Transferase</keyword>
<keyword evidence="3" id="KW-0032">Aminotransferase</keyword>
<sequence length="398" mass="44233">MSKVSFNKPFTQQEAIPEDGIARAVEIMRSGRLHRYNLVAGEDNEASLLEQEYATWQEVDYCIAVTSGGYAIQLALRVCGVKPGNKVLANAYTLAPVPGAIHNVGGVPVLVDIDDNYHIDLDDLDAKAASSGAKYLLLSHMRGHIADMDRVTEICASHDITLIEDCAHTMAAKWRGVRSGNFGKVAAFSTQTYKHMNSGEGGFLTTNDPEIAARAIVSSGSYMLYGRHGAVPAEEVFEKVKLISPNYSGRMDHMRAALLRAQLPHIEEKAAHWNARYDLLHRRFSQMKGASIPERKQVEAYVGSSIQFRADGLTREQIPEFIAACNARGAELKWFGDDEPKAFTSRYDSWKYIDDIPHLPNTQKVLANTLDMRIPLTFDEDDCTLIADIIEDELSHYL</sequence>
<gene>
    <name evidence="3" type="ordered locus">SAR116_1442</name>
</gene>
<comment type="similarity">
    <text evidence="1 2">Belongs to the DegT/DnrJ/EryC1 family.</text>
</comment>
<dbReference type="InterPro" id="IPR015424">
    <property type="entry name" value="PyrdxlP-dep_Trfase"/>
</dbReference>
<dbReference type="OrthoDB" id="9768668at2"/>
<proteinExistence type="inferred from homology"/>
<keyword evidence="2" id="KW-0663">Pyridoxal phosphate</keyword>
<dbReference type="PANTHER" id="PTHR30244:SF34">
    <property type="entry name" value="DTDP-4-AMINO-4,6-DIDEOXYGALACTOSE TRANSAMINASE"/>
    <property type="match status" value="1"/>
</dbReference>
<dbReference type="InterPro" id="IPR000653">
    <property type="entry name" value="DegT/StrS_aminotransferase"/>
</dbReference>
<name>D5BTT8_PUNMI</name>
<keyword evidence="4" id="KW-1185">Reference proteome</keyword>
<evidence type="ECO:0000256" key="1">
    <source>
        <dbReference type="ARBA" id="ARBA00037999"/>
    </source>
</evidence>
<dbReference type="EMBL" id="CP001751">
    <property type="protein sequence ID" value="ADE39685.1"/>
    <property type="molecule type" value="Genomic_DNA"/>
</dbReference>
<dbReference type="GO" id="GO:0047310">
    <property type="term" value="F:glutamine-scyllo-inositol transaminase activity"/>
    <property type="evidence" value="ECO:0007669"/>
    <property type="project" value="UniProtKB-EC"/>
</dbReference>
<organism evidence="3 4">
    <name type="scientific">Puniceispirillum marinum (strain IMCC1322)</name>
    <dbReference type="NCBI Taxonomy" id="488538"/>
    <lineage>
        <taxon>Bacteria</taxon>
        <taxon>Pseudomonadati</taxon>
        <taxon>Pseudomonadota</taxon>
        <taxon>Alphaproteobacteria</taxon>
        <taxon>Candidatus Puniceispirillales</taxon>
        <taxon>Candidatus Puniceispirillaceae</taxon>
        <taxon>Candidatus Puniceispirillum</taxon>
    </lineage>
</organism>
<protein>
    <submittedName>
        <fullName evidence="3">Aminotransferase, DegT/DnrJ/EryC1/StrS family</fullName>
        <ecNumber evidence="3">2.6.1.50</ecNumber>
    </submittedName>
</protein>
<dbReference type="InterPro" id="IPR015421">
    <property type="entry name" value="PyrdxlP-dep_Trfase_major"/>
</dbReference>
<evidence type="ECO:0000313" key="3">
    <source>
        <dbReference type="EMBL" id="ADE39685.1"/>
    </source>
</evidence>
<evidence type="ECO:0000256" key="2">
    <source>
        <dbReference type="RuleBase" id="RU004508"/>
    </source>
</evidence>
<evidence type="ECO:0000313" key="4">
    <source>
        <dbReference type="Proteomes" id="UP000007460"/>
    </source>
</evidence>